<evidence type="ECO:0000256" key="5">
    <source>
        <dbReference type="ARBA" id="ARBA00022692"/>
    </source>
</evidence>
<evidence type="ECO:0000256" key="10">
    <source>
        <dbReference type="RuleBase" id="RU363032"/>
    </source>
</evidence>
<dbReference type="AlphaFoldDB" id="A0A0C2E5N0"/>
<dbReference type="InterPro" id="IPR035906">
    <property type="entry name" value="MetI-like_sf"/>
</dbReference>
<keyword evidence="2 10" id="KW-0813">Transport</keyword>
<reference evidence="13" key="3">
    <citation type="submission" date="2020-04" db="EMBL/GenBank/DDBJ databases">
        <authorList>
            <person name="Tanveer F."/>
            <person name="Xie Y."/>
            <person name="Shinwari Z.K."/>
        </authorList>
    </citation>
    <scope>NUCLEOTIDE SEQUENCE</scope>
    <source>
        <strain evidence="13">MOSEL-ME25</strain>
    </source>
</reference>
<reference evidence="13 15" key="4">
    <citation type="submission" date="2022-12" db="EMBL/GenBank/DDBJ databases">
        <title>Genome analysis and biological profiling of marine Salinicoccus roseus MOSEL-ME25.</title>
        <authorList>
            <person name="Mirza F.T."/>
            <person name="Xie Y."/>
            <person name="Shinwari Z.K."/>
        </authorList>
    </citation>
    <scope>NUCLEOTIDE SEQUENCE [LARGE SCALE GENOMIC DNA]</scope>
    <source>
        <strain evidence="13 15">MOSEL-ME25</strain>
    </source>
</reference>
<dbReference type="PANTHER" id="PTHR30614:SF0">
    <property type="entry name" value="L-CYSTINE TRANSPORT SYSTEM PERMEASE PROTEIN TCYL"/>
    <property type="match status" value="1"/>
</dbReference>
<evidence type="ECO:0000313" key="13">
    <source>
        <dbReference type="EMBL" id="MDB0580774.1"/>
    </source>
</evidence>
<dbReference type="GO" id="GO:0015675">
    <property type="term" value="P:nickel cation transport"/>
    <property type="evidence" value="ECO:0007669"/>
    <property type="project" value="UniProtKB-KW"/>
</dbReference>
<dbReference type="InterPro" id="IPR000515">
    <property type="entry name" value="MetI-like"/>
</dbReference>
<evidence type="ECO:0000256" key="8">
    <source>
        <dbReference type="ARBA" id="ARBA00023112"/>
    </source>
</evidence>
<evidence type="ECO:0000313" key="14">
    <source>
        <dbReference type="Proteomes" id="UP000031546"/>
    </source>
</evidence>
<comment type="subcellular location">
    <subcellularLocation>
        <location evidence="1 10">Cell membrane</location>
        <topology evidence="1 10">Multi-pass membrane protein</topology>
    </subcellularLocation>
</comment>
<gene>
    <name evidence="13" type="ORF">F7P68_0009535</name>
    <name evidence="12" type="ORF">SN16_08160</name>
</gene>
<feature type="transmembrane region" description="Helical" evidence="10">
    <location>
        <begin position="195"/>
        <end position="217"/>
    </location>
</feature>
<dbReference type="EMBL" id="JXII01000006">
    <property type="protein sequence ID" value="KIH70667.1"/>
    <property type="molecule type" value="Genomic_DNA"/>
</dbReference>
<proteinExistence type="inferred from homology"/>
<feature type="transmembrane region" description="Helical" evidence="10">
    <location>
        <begin position="90"/>
        <end position="107"/>
    </location>
</feature>
<keyword evidence="6" id="KW-0029">Amino-acid transport</keyword>
<evidence type="ECO:0000313" key="12">
    <source>
        <dbReference type="EMBL" id="KIH70667.1"/>
    </source>
</evidence>
<dbReference type="CDD" id="cd06261">
    <property type="entry name" value="TM_PBP2"/>
    <property type="match status" value="1"/>
</dbReference>
<dbReference type="InterPro" id="IPR010065">
    <property type="entry name" value="AA_ABC_transptr_permease_3TM"/>
</dbReference>
<dbReference type="PROSITE" id="PS50928">
    <property type="entry name" value="ABC_TM1"/>
    <property type="match status" value="1"/>
</dbReference>
<accession>A0A0C2E5N0</accession>
<keyword evidence="5 10" id="KW-0812">Transmembrane</keyword>
<feature type="domain" description="ABC transmembrane type-1" evidence="11">
    <location>
        <begin position="17"/>
        <end position="214"/>
    </location>
</feature>
<evidence type="ECO:0000256" key="6">
    <source>
        <dbReference type="ARBA" id="ARBA00022970"/>
    </source>
</evidence>
<keyword evidence="7 10" id="KW-1133">Transmembrane helix</keyword>
<dbReference type="PANTHER" id="PTHR30614">
    <property type="entry name" value="MEMBRANE COMPONENT OF AMINO ACID ABC TRANSPORTER"/>
    <property type="match status" value="1"/>
</dbReference>
<keyword evidence="9 10" id="KW-0472">Membrane</keyword>
<dbReference type="SUPFAM" id="SSF161098">
    <property type="entry name" value="MetI-like"/>
    <property type="match status" value="1"/>
</dbReference>
<keyword evidence="8" id="KW-0406">Ion transport</keyword>
<protein>
    <submittedName>
        <fullName evidence="13">Amino acid ABC transporter permease</fullName>
    </submittedName>
</protein>
<organism evidence="12 14">
    <name type="scientific">Salinicoccus roseus</name>
    <dbReference type="NCBI Taxonomy" id="45670"/>
    <lineage>
        <taxon>Bacteria</taxon>
        <taxon>Bacillati</taxon>
        <taxon>Bacillota</taxon>
        <taxon>Bacilli</taxon>
        <taxon>Bacillales</taxon>
        <taxon>Staphylococcaceae</taxon>
        <taxon>Salinicoccus</taxon>
    </lineage>
</organism>
<dbReference type="EMBL" id="JABEVU030000001">
    <property type="protein sequence ID" value="MDB0580774.1"/>
    <property type="molecule type" value="Genomic_DNA"/>
</dbReference>
<evidence type="ECO:0000256" key="2">
    <source>
        <dbReference type="ARBA" id="ARBA00022448"/>
    </source>
</evidence>
<evidence type="ECO:0000259" key="11">
    <source>
        <dbReference type="PROSITE" id="PS50928"/>
    </source>
</evidence>
<evidence type="ECO:0000256" key="7">
    <source>
        <dbReference type="ARBA" id="ARBA00022989"/>
    </source>
</evidence>
<keyword evidence="15" id="KW-1185">Reference proteome</keyword>
<evidence type="ECO:0000313" key="15">
    <source>
        <dbReference type="Proteomes" id="UP000527860"/>
    </source>
</evidence>
<dbReference type="STRING" id="45670.SN16_08160"/>
<feature type="transmembrane region" description="Helical" evidence="10">
    <location>
        <begin position="166"/>
        <end position="183"/>
    </location>
</feature>
<reference evidence="12 14" key="1">
    <citation type="submission" date="2015-01" db="EMBL/GenBank/DDBJ databases">
        <title>Genome sequences of high lactate-tolerant strain Salinicoccus roseus W12 with industrial interest.</title>
        <authorList>
            <person name="Wang H."/>
            <person name="Yu B."/>
        </authorList>
    </citation>
    <scope>NUCLEOTIDE SEQUENCE [LARGE SCALE GENOMIC DNA]</scope>
    <source>
        <strain evidence="12 14">W12</strain>
    </source>
</reference>
<comment type="similarity">
    <text evidence="10">Belongs to the binding-protein-dependent transport system permease family.</text>
</comment>
<dbReference type="NCBIfam" id="TIGR01726">
    <property type="entry name" value="HEQRo_perm_3TM"/>
    <property type="match status" value="1"/>
</dbReference>
<evidence type="ECO:0000256" key="4">
    <source>
        <dbReference type="ARBA" id="ARBA00022596"/>
    </source>
</evidence>
<feature type="transmembrane region" description="Helical" evidence="10">
    <location>
        <begin position="12"/>
        <end position="36"/>
    </location>
</feature>
<dbReference type="InterPro" id="IPR043429">
    <property type="entry name" value="ArtM/GltK/GlnP/TcyL/YhdX-like"/>
</dbReference>
<dbReference type="RefSeq" id="WP_040106125.1">
    <property type="nucleotide sequence ID" value="NZ_JABEVU030000001.1"/>
</dbReference>
<comment type="caution">
    <text evidence="12">The sequence shown here is derived from an EMBL/GenBank/DDBJ whole genome shotgun (WGS) entry which is preliminary data.</text>
</comment>
<dbReference type="Pfam" id="PF00528">
    <property type="entry name" value="BPD_transp_1"/>
    <property type="match status" value="1"/>
</dbReference>
<dbReference type="GO" id="GO:0006865">
    <property type="term" value="P:amino acid transport"/>
    <property type="evidence" value="ECO:0007669"/>
    <property type="project" value="UniProtKB-KW"/>
</dbReference>
<dbReference type="Proteomes" id="UP000527860">
    <property type="component" value="Unassembled WGS sequence"/>
</dbReference>
<evidence type="ECO:0000256" key="3">
    <source>
        <dbReference type="ARBA" id="ARBA00022475"/>
    </source>
</evidence>
<keyword evidence="8" id="KW-0921">Nickel transport</keyword>
<keyword evidence="4" id="KW-0533">Nickel</keyword>
<dbReference type="GO" id="GO:0043190">
    <property type="term" value="C:ATP-binding cassette (ABC) transporter complex"/>
    <property type="evidence" value="ECO:0007669"/>
    <property type="project" value="InterPro"/>
</dbReference>
<feature type="transmembrane region" description="Helical" evidence="10">
    <location>
        <begin position="65"/>
        <end position="84"/>
    </location>
</feature>
<evidence type="ECO:0000256" key="1">
    <source>
        <dbReference type="ARBA" id="ARBA00004651"/>
    </source>
</evidence>
<evidence type="ECO:0000256" key="9">
    <source>
        <dbReference type="ARBA" id="ARBA00023136"/>
    </source>
</evidence>
<dbReference type="Proteomes" id="UP000031546">
    <property type="component" value="Unassembled WGS sequence"/>
</dbReference>
<keyword evidence="3" id="KW-1003">Cell membrane</keyword>
<sequence length="241" mass="26814">MDIKYMLEIFPQFLSVIPITILIVVLAAVFGFLLSIPVAAARIRRIPVLSQLLGAYISFTRSTPILLQLFLFFFGLPVLLQLLGFDIRNIGPITAATVCLIFFNGAYMSEVLRPAYLAIDKGQHEAAESLGYTPFQKMKRVIIPQMGPIALPGLGNAIIHLIHDSSLVFAIGVVDIMGMATIMSGDTFGMKQVEVFLTVALIYWGISMVSEQIIRLLERRKKRVLKRTGYEMKEKEAGYSV</sequence>
<dbReference type="OrthoDB" id="9805999at2"/>
<name>A0A0C2E5N0_9STAP</name>
<dbReference type="GO" id="GO:0022857">
    <property type="term" value="F:transmembrane transporter activity"/>
    <property type="evidence" value="ECO:0007669"/>
    <property type="project" value="InterPro"/>
</dbReference>
<reference evidence="15" key="2">
    <citation type="submission" date="2020-04" db="EMBL/GenBank/DDBJ databases">
        <title>Genome analysis and biological profiling of marine Cellulosimicrobium funkei MOSEL-ME6.</title>
        <authorList>
            <person name="Tanveer F."/>
            <person name="Xie Y."/>
            <person name="Shinwari Z.K."/>
        </authorList>
    </citation>
    <scope>NUCLEOTIDE SEQUENCE [LARGE SCALE GENOMIC DNA]</scope>
    <source>
        <strain evidence="15">MOSEL-ME25</strain>
    </source>
</reference>
<dbReference type="GeneID" id="77845526"/>
<dbReference type="Gene3D" id="1.10.3720.10">
    <property type="entry name" value="MetI-like"/>
    <property type="match status" value="1"/>
</dbReference>